<evidence type="ECO:0000313" key="14">
    <source>
        <dbReference type="Proteomes" id="UP001596103"/>
    </source>
</evidence>
<evidence type="ECO:0000256" key="8">
    <source>
        <dbReference type="ARBA" id="ARBA00023163"/>
    </source>
</evidence>
<dbReference type="NCBIfam" id="NF009118">
    <property type="entry name" value="PRK12469.1"/>
    <property type="match status" value="1"/>
</dbReference>
<accession>A0ABW0J987</accession>
<evidence type="ECO:0000256" key="7">
    <source>
        <dbReference type="ARBA" id="ARBA00023125"/>
    </source>
</evidence>
<evidence type="ECO:0000259" key="12">
    <source>
        <dbReference type="Pfam" id="PF04963"/>
    </source>
</evidence>
<keyword evidence="7 9" id="KW-0238">DNA-binding</keyword>
<dbReference type="InterPro" id="IPR038709">
    <property type="entry name" value="RpoN_core-bd_sf"/>
</dbReference>
<evidence type="ECO:0000256" key="1">
    <source>
        <dbReference type="ARBA" id="ARBA00008798"/>
    </source>
</evidence>
<evidence type="ECO:0000256" key="6">
    <source>
        <dbReference type="ARBA" id="ARBA00023082"/>
    </source>
</evidence>
<gene>
    <name evidence="13" type="ORF">ACFPTO_12210</name>
</gene>
<name>A0ABW0J987_9BURK</name>
<dbReference type="RefSeq" id="WP_377711592.1">
    <property type="nucleotide sequence ID" value="NZ_JBHSMP010000013.1"/>
</dbReference>
<feature type="region of interest" description="Disordered" evidence="10">
    <location>
        <begin position="71"/>
        <end position="144"/>
    </location>
</feature>
<evidence type="ECO:0000256" key="3">
    <source>
        <dbReference type="ARBA" id="ARBA00022679"/>
    </source>
</evidence>
<keyword evidence="8 9" id="KW-0804">Transcription</keyword>
<dbReference type="PROSITE" id="PS00718">
    <property type="entry name" value="SIGMA54_2"/>
    <property type="match status" value="1"/>
</dbReference>
<reference evidence="14" key="1">
    <citation type="journal article" date="2019" name="Int. J. Syst. Evol. Microbiol.">
        <title>The Global Catalogue of Microorganisms (GCM) 10K type strain sequencing project: providing services to taxonomists for standard genome sequencing and annotation.</title>
        <authorList>
            <consortium name="The Broad Institute Genomics Platform"/>
            <consortium name="The Broad Institute Genome Sequencing Center for Infectious Disease"/>
            <person name="Wu L."/>
            <person name="Ma J."/>
        </authorList>
    </citation>
    <scope>NUCLEOTIDE SEQUENCE [LARGE SCALE GENOMIC DNA]</scope>
    <source>
        <strain evidence="14">CCUG 56042</strain>
    </source>
</reference>
<dbReference type="PRINTS" id="PR00045">
    <property type="entry name" value="SIGMA54FCT"/>
</dbReference>
<dbReference type="NCBIfam" id="NF004598">
    <property type="entry name" value="PRK05932.1-5"/>
    <property type="match status" value="1"/>
</dbReference>
<evidence type="ECO:0000256" key="10">
    <source>
        <dbReference type="SAM" id="MobiDB-lite"/>
    </source>
</evidence>
<dbReference type="InterPro" id="IPR007046">
    <property type="entry name" value="RNA_pol_sigma_54_core-bd"/>
</dbReference>
<evidence type="ECO:0000256" key="2">
    <source>
        <dbReference type="ARBA" id="ARBA00022478"/>
    </source>
</evidence>
<keyword evidence="2 9" id="KW-0240">DNA-directed RNA polymerase</keyword>
<dbReference type="InterPro" id="IPR007634">
    <property type="entry name" value="RNA_pol_sigma_54_DNA-bd"/>
</dbReference>
<evidence type="ECO:0000256" key="9">
    <source>
        <dbReference type="PIRNR" id="PIRNR000774"/>
    </source>
</evidence>
<evidence type="ECO:0000313" key="13">
    <source>
        <dbReference type="EMBL" id="MFC5429555.1"/>
    </source>
</evidence>
<evidence type="ECO:0000256" key="5">
    <source>
        <dbReference type="ARBA" id="ARBA00023015"/>
    </source>
</evidence>
<evidence type="ECO:0000259" key="11">
    <source>
        <dbReference type="Pfam" id="PF04552"/>
    </source>
</evidence>
<dbReference type="GO" id="GO:0003899">
    <property type="term" value="F:DNA-directed RNA polymerase activity"/>
    <property type="evidence" value="ECO:0007669"/>
    <property type="project" value="UniProtKB-EC"/>
</dbReference>
<organism evidence="13 14">
    <name type="scientific">Paraburkholderia denitrificans</name>
    <dbReference type="NCBI Taxonomy" id="694025"/>
    <lineage>
        <taxon>Bacteria</taxon>
        <taxon>Pseudomonadati</taxon>
        <taxon>Pseudomonadota</taxon>
        <taxon>Betaproteobacteria</taxon>
        <taxon>Burkholderiales</taxon>
        <taxon>Burkholderiaceae</taxon>
        <taxon>Paraburkholderia</taxon>
    </lineage>
</organism>
<keyword evidence="14" id="KW-1185">Reference proteome</keyword>
<keyword evidence="5 9" id="KW-0805">Transcription regulation</keyword>
<dbReference type="Proteomes" id="UP001596103">
    <property type="component" value="Unassembled WGS sequence"/>
</dbReference>
<keyword evidence="4 9" id="KW-0548">Nucleotidyltransferase</keyword>
<dbReference type="PROSITE" id="PS00717">
    <property type="entry name" value="SIGMA54_1"/>
    <property type="match status" value="1"/>
</dbReference>
<dbReference type="PANTHER" id="PTHR32248:SF4">
    <property type="entry name" value="RNA POLYMERASE SIGMA-54 FACTOR"/>
    <property type="match status" value="1"/>
</dbReference>
<dbReference type="Pfam" id="PF04552">
    <property type="entry name" value="Sigma54_DBD"/>
    <property type="match status" value="1"/>
</dbReference>
<evidence type="ECO:0000256" key="4">
    <source>
        <dbReference type="ARBA" id="ARBA00022695"/>
    </source>
</evidence>
<dbReference type="Gene3D" id="1.10.10.1330">
    <property type="entry name" value="RNA polymerase sigma-54 factor, core-binding domain"/>
    <property type="match status" value="1"/>
</dbReference>
<dbReference type="NCBIfam" id="TIGR02395">
    <property type="entry name" value="rpoN_sigma"/>
    <property type="match status" value="1"/>
</dbReference>
<comment type="similarity">
    <text evidence="1 9">Belongs to the sigma-54 factor family.</text>
</comment>
<keyword evidence="3 9" id="KW-0808">Transferase</keyword>
<comment type="function">
    <text evidence="9">Sigma factors are initiation factors that promote the attachment of RNA polymerase to specific initiation sites and are then released.</text>
</comment>
<dbReference type="Gene3D" id="1.10.10.60">
    <property type="entry name" value="Homeodomain-like"/>
    <property type="match status" value="1"/>
</dbReference>
<dbReference type="Pfam" id="PF00309">
    <property type="entry name" value="Sigma54_AID"/>
    <property type="match status" value="1"/>
</dbReference>
<dbReference type="PANTHER" id="PTHR32248">
    <property type="entry name" value="RNA POLYMERASE SIGMA-54 FACTOR"/>
    <property type="match status" value="1"/>
</dbReference>
<proteinExistence type="inferred from homology"/>
<dbReference type="PROSITE" id="PS50044">
    <property type="entry name" value="SIGMA54_3"/>
    <property type="match status" value="1"/>
</dbReference>
<dbReference type="EMBL" id="JBHSMP010000013">
    <property type="protein sequence ID" value="MFC5429555.1"/>
    <property type="molecule type" value="Genomic_DNA"/>
</dbReference>
<feature type="compositionally biased region" description="Low complexity" evidence="10">
    <location>
        <begin position="74"/>
        <end position="103"/>
    </location>
</feature>
<protein>
    <recommendedName>
        <fullName evidence="9">RNA polymerase sigma-54 factor</fullName>
    </recommendedName>
</protein>
<feature type="domain" description="RNA polymerase sigma factor 54 core-binding" evidence="12">
    <location>
        <begin position="145"/>
        <end position="335"/>
    </location>
</feature>
<dbReference type="Pfam" id="PF04963">
    <property type="entry name" value="Sigma54_CBD"/>
    <property type="match status" value="1"/>
</dbReference>
<dbReference type="NCBIfam" id="NF004595">
    <property type="entry name" value="PRK05932.1-2"/>
    <property type="match status" value="1"/>
</dbReference>
<comment type="caution">
    <text evidence="13">The sequence shown here is derived from an EMBL/GenBank/DDBJ whole genome shotgun (WGS) entry which is preliminary data.</text>
</comment>
<feature type="domain" description="RNA polymerase sigma factor 54 DNA-binding" evidence="11">
    <location>
        <begin position="351"/>
        <end position="506"/>
    </location>
</feature>
<sequence length="508" mass="55442">MKASLQLRLSQHLALTPQLQQSIRLLQLSTLELQQEVSTAIAQNPLLENDDDWIASPLRVAADGSLIAQPPMPAGEAISTAGAPAASTSTSSANGSENGEGEPQGVDEYDGLGADAAGDTTQWNLDDYGRSGAASDDDDLPPLQIHESTTTLRDHLMAQLRVTQASPRDRALITFLIESLDDDGYLCATCDEILADIPEELEVDADELNAALALLHSFDPAGVGARSASECLKLQLMRVNTSPTRTLALEIVSSYLELLAARDFTRLRKQLKTGDDELREAHALIRTLEPFPGAAYGKAEADYVVPDIIVRKTGQSWHAELNPEVVPKLRINHLYANILRNNRGDPGSGSLRQQLQEARWLIKNIQQRFETILRVAQAIVERQKNFFAHGEIAMRPLVLREIADTLGLHESTVSRVTTGKYMLTPFGTLEFKYFFGSHVSTDTGGAASSTAIRALIKQLIGAENPKTPLSDSRIAELLAEQGFVVARRTVAKYREALKIPAVNLRKSL</sequence>
<keyword evidence="6 9" id="KW-0731">Sigma factor</keyword>
<dbReference type="PIRSF" id="PIRSF000774">
    <property type="entry name" value="RpoN"/>
    <property type="match status" value="1"/>
</dbReference>
<dbReference type="InterPro" id="IPR000394">
    <property type="entry name" value="RNA_pol_sigma_54"/>
</dbReference>